<organism evidence="2 3">
    <name type="scientific">Dimargaris cristalligena</name>
    <dbReference type="NCBI Taxonomy" id="215637"/>
    <lineage>
        <taxon>Eukaryota</taxon>
        <taxon>Fungi</taxon>
        <taxon>Fungi incertae sedis</taxon>
        <taxon>Zoopagomycota</taxon>
        <taxon>Kickxellomycotina</taxon>
        <taxon>Dimargaritomycetes</taxon>
        <taxon>Dimargaritales</taxon>
        <taxon>Dimargaritaceae</taxon>
        <taxon>Dimargaris</taxon>
    </lineage>
</organism>
<feature type="compositionally biased region" description="Acidic residues" evidence="1">
    <location>
        <begin position="458"/>
        <end position="486"/>
    </location>
</feature>
<evidence type="ECO:0000313" key="2">
    <source>
        <dbReference type="EMBL" id="RKP35546.1"/>
    </source>
</evidence>
<feature type="region of interest" description="Disordered" evidence="1">
    <location>
        <begin position="1"/>
        <end position="48"/>
    </location>
</feature>
<name>A0A4P9ZQ06_9FUNG</name>
<feature type="compositionally biased region" description="Polar residues" evidence="1">
    <location>
        <begin position="185"/>
        <end position="195"/>
    </location>
</feature>
<proteinExistence type="predicted"/>
<evidence type="ECO:0000313" key="3">
    <source>
        <dbReference type="Proteomes" id="UP000268162"/>
    </source>
</evidence>
<feature type="compositionally biased region" description="Acidic residues" evidence="1">
    <location>
        <begin position="138"/>
        <end position="150"/>
    </location>
</feature>
<feature type="compositionally biased region" description="Acidic residues" evidence="1">
    <location>
        <begin position="414"/>
        <end position="439"/>
    </location>
</feature>
<gene>
    <name evidence="2" type="ORF">BJ085DRAFT_41611</name>
</gene>
<reference evidence="3" key="1">
    <citation type="journal article" date="2018" name="Nat. Microbiol.">
        <title>Leveraging single-cell genomics to expand the fungal tree of life.</title>
        <authorList>
            <person name="Ahrendt S.R."/>
            <person name="Quandt C.A."/>
            <person name="Ciobanu D."/>
            <person name="Clum A."/>
            <person name="Salamov A."/>
            <person name="Andreopoulos B."/>
            <person name="Cheng J.F."/>
            <person name="Woyke T."/>
            <person name="Pelin A."/>
            <person name="Henrissat B."/>
            <person name="Reynolds N.K."/>
            <person name="Benny G.L."/>
            <person name="Smith M.E."/>
            <person name="James T.Y."/>
            <person name="Grigoriev I.V."/>
        </authorList>
    </citation>
    <scope>NUCLEOTIDE SEQUENCE [LARGE SCALE GENOMIC DNA]</scope>
    <source>
        <strain evidence="3">RSA 468</strain>
    </source>
</reference>
<dbReference type="EMBL" id="ML002842">
    <property type="protein sequence ID" value="RKP35546.1"/>
    <property type="molecule type" value="Genomic_DNA"/>
</dbReference>
<dbReference type="AlphaFoldDB" id="A0A4P9ZQ06"/>
<feature type="region of interest" description="Disordered" evidence="1">
    <location>
        <begin position="414"/>
        <end position="501"/>
    </location>
</feature>
<feature type="compositionally biased region" description="Polar residues" evidence="1">
    <location>
        <begin position="12"/>
        <end position="22"/>
    </location>
</feature>
<dbReference type="Proteomes" id="UP000268162">
    <property type="component" value="Unassembled WGS sequence"/>
</dbReference>
<evidence type="ECO:0000256" key="1">
    <source>
        <dbReference type="SAM" id="MobiDB-lite"/>
    </source>
</evidence>
<feature type="compositionally biased region" description="Acidic residues" evidence="1">
    <location>
        <begin position="29"/>
        <end position="40"/>
    </location>
</feature>
<accession>A0A4P9ZQ06</accession>
<feature type="region of interest" description="Disordered" evidence="1">
    <location>
        <begin position="344"/>
        <end position="370"/>
    </location>
</feature>
<keyword evidence="3" id="KW-1185">Reference proteome</keyword>
<protein>
    <submittedName>
        <fullName evidence="2">Uncharacterized protein</fullName>
    </submittedName>
</protein>
<sequence length="501" mass="53969">MSSKRTGDEPEGTSSPSDQPDTPNLDLNNESDEYEDDEDSSWPFPDSKDYTIPTVYIGLNQTGLIVESVSSPLLPSSQLSSYTSTPVLSTREPSQHMDIDILGTGLGQFSPQAIGDLVNSVAPAPIATEEPFHRPDGNDNDAGNDDDDDTDKLWESQLFGSSPEAEPSPSPPPSAGIEPIMPKVTKNNHPSSSLMLPSRSTQPRPATTSSRSSPTPHPTPTTAATPTPTFLPYIPTPTLPPPSTPAFHLASSPSTTLSEANHARKLALSRPITNMTQWNQNLALDIQEELHQEALVLDRMTQAIISRLSTLAIEESLLRMMLQSHNSAGATAILQAHSATVANSPRAGGVVDDNDLPPPTDNSDWPADLDHERKRTLAVEQSMGAMKESIFAHIVNQLKEMESDQDDLFQSDTDDEAELDSADPVDSDGNGDEYGDGEDPSARNTRVKQDEDYAMFGADDDGDNNNNNSDDDGDDDDDEDADEEEARDALSQLLARLGGGQ</sequence>
<feature type="compositionally biased region" description="Low complexity" evidence="1">
    <location>
        <begin position="197"/>
        <end position="228"/>
    </location>
</feature>
<feature type="region of interest" description="Disordered" evidence="1">
    <location>
        <begin position="128"/>
        <end position="228"/>
    </location>
</feature>